<gene>
    <name evidence="5" type="ORF">CSCA_0381</name>
</gene>
<dbReference type="RefSeq" id="WP_029162827.1">
    <property type="nucleotide sequence ID" value="NZ_CP009933.1"/>
</dbReference>
<dbReference type="GO" id="GO:0000976">
    <property type="term" value="F:transcription cis-regulatory region binding"/>
    <property type="evidence" value="ECO:0007669"/>
    <property type="project" value="TreeGrafter"/>
</dbReference>
<dbReference type="HOGENOM" id="CLU_037628_6_0_9"/>
<evidence type="ECO:0000256" key="3">
    <source>
        <dbReference type="ARBA" id="ARBA00023163"/>
    </source>
</evidence>
<keyword evidence="3" id="KW-0804">Transcription</keyword>
<organism evidence="5 6">
    <name type="scientific">Clostridium scatologenes</name>
    <dbReference type="NCBI Taxonomy" id="1548"/>
    <lineage>
        <taxon>Bacteria</taxon>
        <taxon>Bacillati</taxon>
        <taxon>Bacillota</taxon>
        <taxon>Clostridia</taxon>
        <taxon>Eubacteriales</taxon>
        <taxon>Clostridiaceae</taxon>
        <taxon>Clostridium</taxon>
    </lineage>
</organism>
<dbReference type="Pfam" id="PF00356">
    <property type="entry name" value="LacI"/>
    <property type="match status" value="1"/>
</dbReference>
<evidence type="ECO:0000259" key="4">
    <source>
        <dbReference type="PROSITE" id="PS50932"/>
    </source>
</evidence>
<evidence type="ECO:0000256" key="2">
    <source>
        <dbReference type="ARBA" id="ARBA00023125"/>
    </source>
</evidence>
<dbReference type="InterPro" id="IPR001761">
    <property type="entry name" value="Peripla_BP/Lac1_sug-bd_dom"/>
</dbReference>
<keyword evidence="6" id="KW-1185">Reference proteome</keyword>
<dbReference type="Proteomes" id="UP000033115">
    <property type="component" value="Chromosome"/>
</dbReference>
<accession>A0A0E3GPW0</accession>
<sequence>MKNVSIIDVAKQAGVSVTTVSRIINNVDYPVAAKTREKVLKVIDELQYTPNKAAQGLKKKFSDIIGLIVRDISDSYFGEIANGVTNRASELGYLSFVCNTGRNPEDELRYHEHLWQHRVKGIILAGGGLDQVDYKKKLENQLLRHEKYGLKIVSLAPQGIEIPYVMINDFDAGKKVTEYLIQRGHKKIAFLGGPSKVFTSIERLKGFKSSIDAAGIEYNKNYVTSSDFSQKGGYEACNSLISKVSDITAICCANDNIAIGAMSAIREHGLSIPKDISIISIGDINEARYTTPPLTTLTIPHYEMGQMAVDVITQWKEKVEITLNTSIFERASVRTLED</sequence>
<feature type="domain" description="HTH lacI-type" evidence="4">
    <location>
        <begin position="4"/>
        <end position="59"/>
    </location>
</feature>
<dbReference type="InterPro" id="IPR028082">
    <property type="entry name" value="Peripla_BP_I"/>
</dbReference>
<dbReference type="CDD" id="cd01392">
    <property type="entry name" value="HTH_LacI"/>
    <property type="match status" value="1"/>
</dbReference>
<proteinExistence type="predicted"/>
<name>A0A0E3GPW0_CLOSL</name>
<dbReference type="SMART" id="SM00354">
    <property type="entry name" value="HTH_LACI"/>
    <property type="match status" value="1"/>
</dbReference>
<dbReference type="PANTHER" id="PTHR30146:SF109">
    <property type="entry name" value="HTH-TYPE TRANSCRIPTIONAL REGULATOR GALS"/>
    <property type="match status" value="1"/>
</dbReference>
<dbReference type="PRINTS" id="PR00036">
    <property type="entry name" value="HTHLACI"/>
</dbReference>
<dbReference type="EMBL" id="CP009933">
    <property type="protein sequence ID" value="AKA67506.1"/>
    <property type="molecule type" value="Genomic_DNA"/>
</dbReference>
<dbReference type="PROSITE" id="PS50932">
    <property type="entry name" value="HTH_LACI_2"/>
    <property type="match status" value="1"/>
</dbReference>
<dbReference type="CDD" id="cd06267">
    <property type="entry name" value="PBP1_LacI_sugar_binding-like"/>
    <property type="match status" value="1"/>
</dbReference>
<dbReference type="Gene3D" id="3.40.50.2300">
    <property type="match status" value="2"/>
</dbReference>
<dbReference type="Pfam" id="PF00532">
    <property type="entry name" value="Peripla_BP_1"/>
    <property type="match status" value="1"/>
</dbReference>
<dbReference type="KEGG" id="csq:CSCA_0381"/>
<dbReference type="AlphaFoldDB" id="A0A0E3GPW0"/>
<evidence type="ECO:0000313" key="5">
    <source>
        <dbReference type="EMBL" id="AKA67506.1"/>
    </source>
</evidence>
<keyword evidence="2" id="KW-0238">DNA-binding</keyword>
<dbReference type="Gene3D" id="1.10.260.40">
    <property type="entry name" value="lambda repressor-like DNA-binding domains"/>
    <property type="match status" value="1"/>
</dbReference>
<dbReference type="STRING" id="1548.CSCA_0381"/>
<evidence type="ECO:0000313" key="6">
    <source>
        <dbReference type="Proteomes" id="UP000033115"/>
    </source>
</evidence>
<keyword evidence="1" id="KW-0805">Transcription regulation</keyword>
<dbReference type="GO" id="GO:0003700">
    <property type="term" value="F:DNA-binding transcription factor activity"/>
    <property type="evidence" value="ECO:0007669"/>
    <property type="project" value="TreeGrafter"/>
</dbReference>
<dbReference type="SUPFAM" id="SSF47413">
    <property type="entry name" value="lambda repressor-like DNA-binding domains"/>
    <property type="match status" value="1"/>
</dbReference>
<dbReference type="InterPro" id="IPR010982">
    <property type="entry name" value="Lambda_DNA-bd_dom_sf"/>
</dbReference>
<dbReference type="PROSITE" id="PS00356">
    <property type="entry name" value="HTH_LACI_1"/>
    <property type="match status" value="1"/>
</dbReference>
<dbReference type="InterPro" id="IPR000843">
    <property type="entry name" value="HTH_LacI"/>
</dbReference>
<dbReference type="PANTHER" id="PTHR30146">
    <property type="entry name" value="LACI-RELATED TRANSCRIPTIONAL REPRESSOR"/>
    <property type="match status" value="1"/>
</dbReference>
<dbReference type="SUPFAM" id="SSF53822">
    <property type="entry name" value="Periplasmic binding protein-like I"/>
    <property type="match status" value="1"/>
</dbReference>
<reference evidence="5 6" key="1">
    <citation type="journal article" date="2015" name="J. Biotechnol.">
        <title>Complete genome sequence of a malodorant-producing acetogen, Clostridium scatologenes ATCC 25775(T).</title>
        <authorList>
            <person name="Zhu Z."/>
            <person name="Guo T."/>
            <person name="Zheng H."/>
            <person name="Song T."/>
            <person name="Ouyang P."/>
            <person name="Xie J."/>
        </authorList>
    </citation>
    <scope>NUCLEOTIDE SEQUENCE [LARGE SCALE GENOMIC DNA]</scope>
    <source>
        <strain evidence="5 6">ATCC 25775</strain>
    </source>
</reference>
<protein>
    <submittedName>
        <fullName evidence="5">Transcriptional regulator, LacI family</fullName>
    </submittedName>
</protein>
<evidence type="ECO:0000256" key="1">
    <source>
        <dbReference type="ARBA" id="ARBA00023015"/>
    </source>
</evidence>